<dbReference type="Gene3D" id="3.40.1180.10">
    <property type="entry name" value="Decaprenyl diphosphate synthase-like"/>
    <property type="match status" value="1"/>
</dbReference>
<dbReference type="EC" id="2.5.1.31" evidence="3"/>
<reference evidence="3" key="1">
    <citation type="submission" date="2019-08" db="EMBL/GenBank/DDBJ databases">
        <authorList>
            <person name="Kucharzyk K."/>
            <person name="Murdoch R.W."/>
            <person name="Higgins S."/>
            <person name="Loffler F."/>
        </authorList>
    </citation>
    <scope>NUCLEOTIDE SEQUENCE</scope>
</reference>
<accession>A0A644XG99</accession>
<dbReference type="InterPro" id="IPR001441">
    <property type="entry name" value="UPP_synth-like"/>
</dbReference>
<dbReference type="PANTHER" id="PTHR10291:SF0">
    <property type="entry name" value="DEHYDRODOLICHYL DIPHOSPHATE SYNTHASE 2"/>
    <property type="match status" value="1"/>
</dbReference>
<dbReference type="EMBL" id="VSSQ01002413">
    <property type="protein sequence ID" value="MPM15255.1"/>
    <property type="molecule type" value="Genomic_DNA"/>
</dbReference>
<dbReference type="Pfam" id="PF01255">
    <property type="entry name" value="Prenyltransf"/>
    <property type="match status" value="1"/>
</dbReference>
<comment type="caution">
    <text evidence="3">The sequence shown here is derived from an EMBL/GenBank/DDBJ whole genome shotgun (WGS) entry which is preliminary data.</text>
</comment>
<sequence>MVKIPAHVTIIMDGNGRWAKRKGLERLEGHKAGVESVKAAVEFAAENKIGYLSLFAFSEENWNRPQNEINGLMELMIDAIIREQKTLMDNAIRFRVIGDKSRLGETLNSKIDEIEGITASNNGLTLIIFLSYSGKWDILQAAERYSKLLKKGSIQDDVPLTHELMDSLLSTTGVPDPDLLIRTSGEQRISNYMLWQCAYTEFYFTDVLWPDFRKNDFRRALETYSERERRYGKTGDQINKIK</sequence>
<evidence type="ECO:0000256" key="1">
    <source>
        <dbReference type="ARBA" id="ARBA00001946"/>
    </source>
</evidence>
<dbReference type="FunFam" id="3.40.1180.10:FF:000001">
    <property type="entry name" value="(2E,6E)-farnesyl-diphosphate-specific ditrans,polycis-undecaprenyl-diphosphate synthase"/>
    <property type="match status" value="1"/>
</dbReference>
<protein>
    <submittedName>
        <fullName evidence="3">Ditrans,polycis-undecaprenyl-diphosphate synthase ((2E,6E)-farnesyl-diphosphate specific)</fullName>
        <ecNumber evidence="3">2.5.1.31</ecNumber>
    </submittedName>
</protein>
<dbReference type="PROSITE" id="PS01066">
    <property type="entry name" value="UPP_SYNTHASE"/>
    <property type="match status" value="1"/>
</dbReference>
<comment type="cofactor">
    <cofactor evidence="1">
        <name>Mg(2+)</name>
        <dbReference type="ChEBI" id="CHEBI:18420"/>
    </cofactor>
</comment>
<gene>
    <name evidence="3" type="primary">uppS_24</name>
    <name evidence="3" type="ORF">SDC9_61623</name>
</gene>
<keyword evidence="2 3" id="KW-0808">Transferase</keyword>
<dbReference type="InterPro" id="IPR036424">
    <property type="entry name" value="UPP_synth-like_sf"/>
</dbReference>
<evidence type="ECO:0000313" key="3">
    <source>
        <dbReference type="EMBL" id="MPM15255.1"/>
    </source>
</evidence>
<dbReference type="GO" id="GO:0008834">
    <property type="term" value="F:ditrans,polycis-undecaprenyl-diphosphate synthase [(2E,6E)-farnesyl-diphosphate specific] activity"/>
    <property type="evidence" value="ECO:0007669"/>
    <property type="project" value="UniProtKB-EC"/>
</dbReference>
<proteinExistence type="inferred from homology"/>
<dbReference type="SUPFAM" id="SSF64005">
    <property type="entry name" value="Undecaprenyl diphosphate synthase"/>
    <property type="match status" value="1"/>
</dbReference>
<evidence type="ECO:0000256" key="2">
    <source>
        <dbReference type="ARBA" id="ARBA00022679"/>
    </source>
</evidence>
<dbReference type="AlphaFoldDB" id="A0A644XG99"/>
<dbReference type="PANTHER" id="PTHR10291">
    <property type="entry name" value="DEHYDRODOLICHYL DIPHOSPHATE SYNTHASE FAMILY MEMBER"/>
    <property type="match status" value="1"/>
</dbReference>
<dbReference type="InterPro" id="IPR018520">
    <property type="entry name" value="UPP_synth-like_CS"/>
</dbReference>
<dbReference type="CDD" id="cd00475">
    <property type="entry name" value="Cis_IPPS"/>
    <property type="match status" value="1"/>
</dbReference>
<dbReference type="GO" id="GO:0016094">
    <property type="term" value="P:polyprenol biosynthetic process"/>
    <property type="evidence" value="ECO:0007669"/>
    <property type="project" value="TreeGrafter"/>
</dbReference>
<dbReference type="NCBIfam" id="TIGR00055">
    <property type="entry name" value="uppS"/>
    <property type="match status" value="1"/>
</dbReference>
<name>A0A644XG99_9ZZZZ</name>
<organism evidence="3">
    <name type="scientific">bioreactor metagenome</name>
    <dbReference type="NCBI Taxonomy" id="1076179"/>
    <lineage>
        <taxon>unclassified sequences</taxon>
        <taxon>metagenomes</taxon>
        <taxon>ecological metagenomes</taxon>
    </lineage>
</organism>
<dbReference type="HAMAP" id="MF_01139">
    <property type="entry name" value="ISPT"/>
    <property type="match status" value="1"/>
</dbReference>